<dbReference type="Proteomes" id="UP000327157">
    <property type="component" value="Unassembled WGS sequence"/>
</dbReference>
<dbReference type="SUPFAM" id="SSF53098">
    <property type="entry name" value="Ribonuclease H-like"/>
    <property type="match status" value="1"/>
</dbReference>
<dbReference type="InterPro" id="IPR026960">
    <property type="entry name" value="RVT-Znf"/>
</dbReference>
<dbReference type="InterPro" id="IPR044730">
    <property type="entry name" value="RNase_H-like_dom_plant"/>
</dbReference>
<dbReference type="EMBL" id="SMOL01000164">
    <property type="protein sequence ID" value="KAB2623871.1"/>
    <property type="molecule type" value="Genomic_DNA"/>
</dbReference>
<dbReference type="AlphaFoldDB" id="A0A5N5HCF6"/>
<dbReference type="Gene3D" id="3.30.420.10">
    <property type="entry name" value="Ribonuclease H-like superfamily/Ribonuclease H"/>
    <property type="match status" value="1"/>
</dbReference>
<proteinExistence type="predicted"/>
<dbReference type="InterPro" id="IPR002156">
    <property type="entry name" value="RNaseH_domain"/>
</dbReference>
<gene>
    <name evidence="3" type="ORF">D8674_040231</name>
</gene>
<comment type="caution">
    <text evidence="3">The sequence shown here is derived from an EMBL/GenBank/DDBJ whole genome shotgun (WGS) entry which is preliminary data.</text>
</comment>
<feature type="domain" description="Reverse transcriptase zinc-binding" evidence="2">
    <location>
        <begin position="15"/>
        <end position="82"/>
    </location>
</feature>
<feature type="domain" description="RNase H type-1" evidence="1">
    <location>
        <begin position="130"/>
        <end position="251"/>
    </location>
</feature>
<sequence>MIGRPSASSSVIPGNVWKCIWHLKTPPKVRNFMWRALSRALATMENLFKRRCSPSPCGPICLVQDEFVEHMLLLCPWVEPIWFGGPLNYRSVNGFLEASVASEGHPQRNLSCPGPPACWGPPGHPFLKVNVDASWEASSKSGFAGVVIRDHAGKFVAARRGLIGASTVAAAEAAAILLGCELAKALALACIIVESDSKENILCLAQGCSRGSWEAFPVISKALRLGGLFQDCRWSWVPRSANLAAHVLASRSIPEMCDVNWVNFPPSSLVHVLNKDGLPCPH</sequence>
<dbReference type="CDD" id="cd06222">
    <property type="entry name" value="RNase_H_like"/>
    <property type="match status" value="1"/>
</dbReference>
<name>A0A5N5HCF6_9ROSA</name>
<reference evidence="3 4" key="1">
    <citation type="submission" date="2019-09" db="EMBL/GenBank/DDBJ databases">
        <authorList>
            <person name="Ou C."/>
        </authorList>
    </citation>
    <scope>NUCLEOTIDE SEQUENCE [LARGE SCALE GENOMIC DNA]</scope>
    <source>
        <strain evidence="3">S2</strain>
        <tissue evidence="3">Leaf</tissue>
    </source>
</reference>
<evidence type="ECO:0000259" key="1">
    <source>
        <dbReference type="Pfam" id="PF13456"/>
    </source>
</evidence>
<organism evidence="3 4">
    <name type="scientific">Pyrus ussuriensis x Pyrus communis</name>
    <dbReference type="NCBI Taxonomy" id="2448454"/>
    <lineage>
        <taxon>Eukaryota</taxon>
        <taxon>Viridiplantae</taxon>
        <taxon>Streptophyta</taxon>
        <taxon>Embryophyta</taxon>
        <taxon>Tracheophyta</taxon>
        <taxon>Spermatophyta</taxon>
        <taxon>Magnoliopsida</taxon>
        <taxon>eudicotyledons</taxon>
        <taxon>Gunneridae</taxon>
        <taxon>Pentapetalae</taxon>
        <taxon>rosids</taxon>
        <taxon>fabids</taxon>
        <taxon>Rosales</taxon>
        <taxon>Rosaceae</taxon>
        <taxon>Amygdaloideae</taxon>
        <taxon>Maleae</taxon>
        <taxon>Pyrus</taxon>
    </lineage>
</organism>
<evidence type="ECO:0000313" key="3">
    <source>
        <dbReference type="EMBL" id="KAB2623871.1"/>
    </source>
</evidence>
<dbReference type="InterPro" id="IPR036397">
    <property type="entry name" value="RNaseH_sf"/>
</dbReference>
<keyword evidence="4" id="KW-1185">Reference proteome</keyword>
<protein>
    <submittedName>
        <fullName evidence="3">Uncharacterized protein</fullName>
    </submittedName>
</protein>
<dbReference type="GO" id="GO:0004523">
    <property type="term" value="F:RNA-DNA hybrid ribonuclease activity"/>
    <property type="evidence" value="ECO:0007669"/>
    <property type="project" value="InterPro"/>
</dbReference>
<evidence type="ECO:0000313" key="4">
    <source>
        <dbReference type="Proteomes" id="UP000327157"/>
    </source>
</evidence>
<accession>A0A5N5HCF6</accession>
<evidence type="ECO:0000259" key="2">
    <source>
        <dbReference type="Pfam" id="PF13966"/>
    </source>
</evidence>
<dbReference type="Pfam" id="PF13966">
    <property type="entry name" value="zf-RVT"/>
    <property type="match status" value="1"/>
</dbReference>
<dbReference type="PANTHER" id="PTHR47074">
    <property type="entry name" value="BNAC02G40300D PROTEIN"/>
    <property type="match status" value="1"/>
</dbReference>
<reference evidence="3 4" key="2">
    <citation type="submission" date="2019-11" db="EMBL/GenBank/DDBJ databases">
        <title>A de novo genome assembly of a pear dwarfing rootstock.</title>
        <authorList>
            <person name="Wang F."/>
            <person name="Wang J."/>
            <person name="Li S."/>
            <person name="Zhang Y."/>
            <person name="Fang M."/>
            <person name="Ma L."/>
            <person name="Zhao Y."/>
            <person name="Jiang S."/>
        </authorList>
    </citation>
    <scope>NUCLEOTIDE SEQUENCE [LARGE SCALE GENOMIC DNA]</scope>
    <source>
        <strain evidence="3">S2</strain>
        <tissue evidence="3">Leaf</tissue>
    </source>
</reference>
<dbReference type="OrthoDB" id="1166390at2759"/>
<dbReference type="InterPro" id="IPR052929">
    <property type="entry name" value="RNase_H-like_EbsB-rel"/>
</dbReference>
<dbReference type="Pfam" id="PF13456">
    <property type="entry name" value="RVT_3"/>
    <property type="match status" value="1"/>
</dbReference>
<dbReference type="GO" id="GO:0003676">
    <property type="term" value="F:nucleic acid binding"/>
    <property type="evidence" value="ECO:0007669"/>
    <property type="project" value="InterPro"/>
</dbReference>
<dbReference type="InterPro" id="IPR012337">
    <property type="entry name" value="RNaseH-like_sf"/>
</dbReference>
<dbReference type="PANTHER" id="PTHR47074:SF73">
    <property type="entry name" value="OS04G0448401 PROTEIN"/>
    <property type="match status" value="1"/>
</dbReference>